<feature type="transmembrane region" description="Helical" evidence="1">
    <location>
        <begin position="103"/>
        <end position="123"/>
    </location>
</feature>
<feature type="transmembrane region" description="Helical" evidence="1">
    <location>
        <begin position="135"/>
        <end position="153"/>
    </location>
</feature>
<evidence type="ECO:0000313" key="3">
    <source>
        <dbReference type="Proteomes" id="UP001352263"/>
    </source>
</evidence>
<name>A0ABU6J3Q6_9BURK</name>
<evidence type="ECO:0000256" key="1">
    <source>
        <dbReference type="SAM" id="Phobius"/>
    </source>
</evidence>
<reference evidence="2 3" key="1">
    <citation type="submission" date="2023-10" db="EMBL/GenBank/DDBJ databases">
        <title>Noviherbaspirillum sp. CPCC 100848 genome assembly.</title>
        <authorList>
            <person name="Li X.Y."/>
            <person name="Fang X.M."/>
        </authorList>
    </citation>
    <scope>NUCLEOTIDE SEQUENCE [LARGE SCALE GENOMIC DNA]</scope>
    <source>
        <strain evidence="2 3">CPCC 100848</strain>
    </source>
</reference>
<keyword evidence="1" id="KW-1133">Transmembrane helix</keyword>
<organism evidence="2 3">
    <name type="scientific">Noviherbaspirillum album</name>
    <dbReference type="NCBI Taxonomy" id="3080276"/>
    <lineage>
        <taxon>Bacteria</taxon>
        <taxon>Pseudomonadati</taxon>
        <taxon>Pseudomonadota</taxon>
        <taxon>Betaproteobacteria</taxon>
        <taxon>Burkholderiales</taxon>
        <taxon>Oxalobacteraceae</taxon>
        <taxon>Noviherbaspirillum</taxon>
    </lineage>
</organism>
<feature type="transmembrane region" description="Helical" evidence="1">
    <location>
        <begin position="21"/>
        <end position="43"/>
    </location>
</feature>
<dbReference type="Proteomes" id="UP001352263">
    <property type="component" value="Unassembled WGS sequence"/>
</dbReference>
<evidence type="ECO:0000313" key="2">
    <source>
        <dbReference type="EMBL" id="MEC4718083.1"/>
    </source>
</evidence>
<feature type="transmembrane region" description="Helical" evidence="1">
    <location>
        <begin position="77"/>
        <end position="96"/>
    </location>
</feature>
<keyword evidence="1" id="KW-0472">Membrane</keyword>
<keyword evidence="1" id="KW-0812">Transmembrane</keyword>
<dbReference type="EMBL" id="JAWIIV010000002">
    <property type="protein sequence ID" value="MEC4718083.1"/>
    <property type="molecule type" value="Genomic_DNA"/>
</dbReference>
<accession>A0ABU6J3Q6</accession>
<sequence>MKNHLCYMGLRLMKAPIVLLRFSKSIFLVCGIWLIGLGGYFMFARPALLPEDLRYLGLSAIQVETFVPNLASWLRNVFTVMGGFMAGGGVLIVFVSMRAVKQCIAGTGTALGLVGLLTVATMSYTNFVPDSGFKWLLLIPAVAWLLGLVSYVVGKMAEYAIATDPQTNVNAPGE</sequence>
<keyword evidence="3" id="KW-1185">Reference proteome</keyword>
<comment type="caution">
    <text evidence="2">The sequence shown here is derived from an EMBL/GenBank/DDBJ whole genome shotgun (WGS) entry which is preliminary data.</text>
</comment>
<protein>
    <recommendedName>
        <fullName evidence="4">Transmembrane protein</fullName>
    </recommendedName>
</protein>
<gene>
    <name evidence="2" type="ORF">RY831_02890</name>
</gene>
<proteinExistence type="predicted"/>
<dbReference type="RefSeq" id="WP_326504840.1">
    <property type="nucleotide sequence ID" value="NZ_JAWIIV010000002.1"/>
</dbReference>
<evidence type="ECO:0008006" key="4">
    <source>
        <dbReference type="Google" id="ProtNLM"/>
    </source>
</evidence>